<dbReference type="InterPro" id="IPR050482">
    <property type="entry name" value="Sensor_HK_TwoCompSys"/>
</dbReference>
<dbReference type="Proteomes" id="UP001338309">
    <property type="component" value="Unassembled WGS sequence"/>
</dbReference>
<keyword evidence="8" id="KW-0902">Two-component regulatory system</keyword>
<evidence type="ECO:0000256" key="8">
    <source>
        <dbReference type="ARBA" id="ARBA00023012"/>
    </source>
</evidence>
<keyword evidence="5" id="KW-0547">Nucleotide-binding</keyword>
<dbReference type="EC" id="2.7.13.3" evidence="2"/>
<organism evidence="12 13">
    <name type="scientific">Algoriphagus confluentis</name>
    <dbReference type="NCBI Taxonomy" id="1697556"/>
    <lineage>
        <taxon>Bacteria</taxon>
        <taxon>Pseudomonadati</taxon>
        <taxon>Bacteroidota</taxon>
        <taxon>Cytophagia</taxon>
        <taxon>Cytophagales</taxon>
        <taxon>Cyclobacteriaceae</taxon>
        <taxon>Algoriphagus</taxon>
    </lineage>
</organism>
<keyword evidence="3" id="KW-0597">Phosphoprotein</keyword>
<dbReference type="InterPro" id="IPR013783">
    <property type="entry name" value="Ig-like_fold"/>
</dbReference>
<dbReference type="Gene3D" id="2.130.10.10">
    <property type="entry name" value="YVTN repeat-like/Quinoprotein amine dehydrogenase"/>
    <property type="match status" value="2"/>
</dbReference>
<keyword evidence="7" id="KW-0067">ATP-binding</keyword>
<keyword evidence="6" id="KW-0418">Kinase</keyword>
<keyword evidence="9" id="KW-1133">Transmembrane helix</keyword>
<evidence type="ECO:0000256" key="7">
    <source>
        <dbReference type="ARBA" id="ARBA00022840"/>
    </source>
</evidence>
<dbReference type="PANTHER" id="PTHR24421:SF10">
    <property type="entry name" value="NITRATE_NITRITE SENSOR PROTEIN NARQ"/>
    <property type="match status" value="1"/>
</dbReference>
<dbReference type="Pfam" id="PF02518">
    <property type="entry name" value="HATPase_c"/>
    <property type="match status" value="1"/>
</dbReference>
<evidence type="ECO:0000256" key="9">
    <source>
        <dbReference type="SAM" id="Phobius"/>
    </source>
</evidence>
<protein>
    <recommendedName>
        <fullName evidence="2">histidine kinase</fullName>
        <ecNumber evidence="2">2.7.13.3</ecNumber>
    </recommendedName>
</protein>
<evidence type="ECO:0000256" key="5">
    <source>
        <dbReference type="ARBA" id="ARBA00022741"/>
    </source>
</evidence>
<evidence type="ECO:0000256" key="4">
    <source>
        <dbReference type="ARBA" id="ARBA00022679"/>
    </source>
</evidence>
<evidence type="ECO:0000256" key="6">
    <source>
        <dbReference type="ARBA" id="ARBA00022777"/>
    </source>
</evidence>
<dbReference type="Pfam" id="PF07495">
    <property type="entry name" value="Y_Y_Y"/>
    <property type="match status" value="1"/>
</dbReference>
<dbReference type="InterPro" id="IPR011712">
    <property type="entry name" value="Sig_transdc_His_kin_sub3_dim/P"/>
</dbReference>
<proteinExistence type="predicted"/>
<dbReference type="InterPro" id="IPR011047">
    <property type="entry name" value="Quinoprotein_ADH-like_sf"/>
</dbReference>
<feature type="chain" id="PRO_5047440119" description="histidine kinase" evidence="10">
    <location>
        <begin position="23"/>
        <end position="1129"/>
    </location>
</feature>
<dbReference type="InterPro" id="IPR000014">
    <property type="entry name" value="PAS"/>
</dbReference>
<dbReference type="EMBL" id="BTPD01000020">
    <property type="protein sequence ID" value="GMQ31524.1"/>
    <property type="molecule type" value="Genomic_DNA"/>
</dbReference>
<comment type="catalytic activity">
    <reaction evidence="1">
        <text>ATP + protein L-histidine = ADP + protein N-phospho-L-histidine.</text>
        <dbReference type="EC" id="2.7.13.3"/>
    </reaction>
</comment>
<evidence type="ECO:0000313" key="12">
    <source>
        <dbReference type="EMBL" id="GMQ31524.1"/>
    </source>
</evidence>
<dbReference type="InterPro" id="IPR036890">
    <property type="entry name" value="HATPase_C_sf"/>
</dbReference>
<reference evidence="12 13" key="1">
    <citation type="submission" date="2023-08" db="EMBL/GenBank/DDBJ databases">
        <title>Draft genome sequence of Algoriphagus confluentis.</title>
        <authorList>
            <person name="Takatani N."/>
            <person name="Hosokawa M."/>
            <person name="Sawabe T."/>
        </authorList>
    </citation>
    <scope>NUCLEOTIDE SEQUENCE [LARGE SCALE GENOMIC DNA]</scope>
    <source>
        <strain evidence="12 13">NBRC 111222</strain>
    </source>
</reference>
<dbReference type="PANTHER" id="PTHR24421">
    <property type="entry name" value="NITRATE/NITRITE SENSOR PROTEIN NARX-RELATED"/>
    <property type="match status" value="1"/>
</dbReference>
<dbReference type="InterPro" id="IPR035965">
    <property type="entry name" value="PAS-like_dom_sf"/>
</dbReference>
<keyword evidence="9" id="KW-0472">Membrane</keyword>
<evidence type="ECO:0000256" key="1">
    <source>
        <dbReference type="ARBA" id="ARBA00000085"/>
    </source>
</evidence>
<dbReference type="CDD" id="cd16917">
    <property type="entry name" value="HATPase_UhpB-NarQ-NarX-like"/>
    <property type="match status" value="1"/>
</dbReference>
<comment type="caution">
    <text evidence="12">The sequence shown here is derived from an EMBL/GenBank/DDBJ whole genome shotgun (WGS) entry which is preliminary data.</text>
</comment>
<keyword evidence="10" id="KW-0732">Signal</keyword>
<sequence>MFSPFRLLISIFLFHLSVHVFSQGSSSNSKALPVIRIDRSKGLIPNYIYDLDSDKNGQLLLATYGSGILVHNGMNFKPLLPDSIADFPVVRRLVSIQDEVVFVHHTGIWQYKPGWTYPKEVFTGDFMVYLLKKLASGDIVFSNNEKSGLLVKGNDGVYQIGSQPFPFPLNDFVEVSDRLWLGIDYWGKVHTYDPQEKKLSEPLPIDFPVEKGFVLKGQMVFYGLGKMLTMDMNLRVKNLERFSENIRFFTFMEESDRIWMAGPSGIYLYKDGRVFPLEPLSSLGKSQITKIFKTADGTIWMGTYQEGLFKIYDQSILRILNQGESLGYVTNLLPLPGKPESTLVVTMNSLWEYSQKEGLQSIFLPNKPWFPILEAGGITSTGVILLGGRNLLYKGDIKDLKFEKITIPGLPNTQTLRIVPLENGDILLGCQDGLFLLDSNLTIKKEYIQENLSPSNISQISFFSDDLILFGNSVDLFLWKDEVITPYDPPKVEGKVISHYPISDSKVWFGTSAGKAVLFDIQTEEVLRVVNSRMGKIVTTVGFGPDSTLLIATEMGPELLRKDGSMLVYDERVQAFEVPFNSYRFYQNGDFLLGTINDLFLIDSEYQQKEKSPPYLESFHINDQIHSLSYRKGDFADSLIHFPPDQNNFLFNVNLVEFQGGEGVMYSFKLVGFSDSWGPWQSDPTAQFTNIPSGSYSLAVRIRYDDGQIRDYKMPYIFQIEPPFWSTNLGLFLIFILFWLVFFGLLNAFEKRNIQKNRKLTALVNERTQEVLEINKNLEEIVRARTFDLEMKNLELLKTIKEKNFFQRNEQIISSHTHDIVCLIDTSFKINLISASVEAFLGIPAEQIKGKQIIEILGDEKEMQKLKSYLSDLEKDTGNPPLLIKLSHVITHEELSIEVVGNRVFSQIGQSHSGYVLNLRNVTERESLKEELIGVYKNIYRDFHDEVGNKLARIIALVSMAKLQMKEKIHFGETIEKVEHTAKNLYRDTRDFIWSLDESNNNLDELSIQIRDFGEQLFDGSSISFKYFSSGLTAVPLKPNRVRDVLLIIKELLTNVLKHSQATECTLMVRKQGSQVLFLIYDNGVGLESEKFSKGRGLKNILFRAERSQGHVVFKNNGRGTLIGIRIPL</sequence>
<dbReference type="Gene3D" id="3.30.450.20">
    <property type="entry name" value="PAS domain"/>
    <property type="match status" value="1"/>
</dbReference>
<feature type="signal peptide" evidence="10">
    <location>
        <begin position="1"/>
        <end position="22"/>
    </location>
</feature>
<dbReference type="InterPro" id="IPR011123">
    <property type="entry name" value="Y_Y_Y"/>
</dbReference>
<keyword evidence="9" id="KW-0812">Transmembrane</keyword>
<keyword evidence="4" id="KW-0808">Transferase</keyword>
<name>A0ABQ6PU97_9BACT</name>
<gene>
    <name evidence="12" type="ORF">Aconfl_41690</name>
</gene>
<dbReference type="Gene3D" id="2.60.40.10">
    <property type="entry name" value="Immunoglobulins"/>
    <property type="match status" value="1"/>
</dbReference>
<evidence type="ECO:0000256" key="3">
    <source>
        <dbReference type="ARBA" id="ARBA00022553"/>
    </source>
</evidence>
<feature type="domain" description="PAS" evidence="11">
    <location>
        <begin position="807"/>
        <end position="875"/>
    </location>
</feature>
<dbReference type="SUPFAM" id="SSF55785">
    <property type="entry name" value="PYP-like sensor domain (PAS domain)"/>
    <property type="match status" value="1"/>
</dbReference>
<accession>A0ABQ6PU97</accession>
<keyword evidence="13" id="KW-1185">Reference proteome</keyword>
<dbReference type="InterPro" id="IPR015943">
    <property type="entry name" value="WD40/YVTN_repeat-like_dom_sf"/>
</dbReference>
<dbReference type="InterPro" id="IPR003594">
    <property type="entry name" value="HATPase_dom"/>
</dbReference>
<evidence type="ECO:0000259" key="11">
    <source>
        <dbReference type="SMART" id="SM00091"/>
    </source>
</evidence>
<dbReference type="Pfam" id="PF07730">
    <property type="entry name" value="HisKA_3"/>
    <property type="match status" value="1"/>
</dbReference>
<evidence type="ECO:0000256" key="10">
    <source>
        <dbReference type="SAM" id="SignalP"/>
    </source>
</evidence>
<dbReference type="SUPFAM" id="SSF50998">
    <property type="entry name" value="Quinoprotein alcohol dehydrogenase-like"/>
    <property type="match status" value="1"/>
</dbReference>
<evidence type="ECO:0000313" key="13">
    <source>
        <dbReference type="Proteomes" id="UP001338309"/>
    </source>
</evidence>
<dbReference type="SUPFAM" id="SSF55874">
    <property type="entry name" value="ATPase domain of HSP90 chaperone/DNA topoisomerase II/histidine kinase"/>
    <property type="match status" value="1"/>
</dbReference>
<evidence type="ECO:0000256" key="2">
    <source>
        <dbReference type="ARBA" id="ARBA00012438"/>
    </source>
</evidence>
<dbReference type="Gene3D" id="3.30.565.10">
    <property type="entry name" value="Histidine kinase-like ATPase, C-terminal domain"/>
    <property type="match status" value="1"/>
</dbReference>
<dbReference type="NCBIfam" id="TIGR00229">
    <property type="entry name" value="sensory_box"/>
    <property type="match status" value="1"/>
</dbReference>
<feature type="transmembrane region" description="Helical" evidence="9">
    <location>
        <begin position="729"/>
        <end position="749"/>
    </location>
</feature>
<dbReference type="SMART" id="SM00091">
    <property type="entry name" value="PAS"/>
    <property type="match status" value="1"/>
</dbReference>